<name>A0A927CTJ8_9BACI</name>
<dbReference type="AlphaFoldDB" id="A0A927CTJ8"/>
<dbReference type="Pfam" id="PF14181">
    <property type="entry name" value="YqfQ"/>
    <property type="match status" value="1"/>
</dbReference>
<dbReference type="InterPro" id="IPR025571">
    <property type="entry name" value="YqfQ"/>
</dbReference>
<proteinExistence type="predicted"/>
<dbReference type="EMBL" id="JACXSI010000008">
    <property type="protein sequence ID" value="MBD3107597.1"/>
    <property type="molecule type" value="Genomic_DNA"/>
</dbReference>
<protein>
    <recommendedName>
        <fullName evidence="4">YqfQ-like protein</fullName>
    </recommendedName>
</protein>
<gene>
    <name evidence="2" type="ORF">IEO70_04390</name>
</gene>
<feature type="region of interest" description="Disordered" evidence="1">
    <location>
        <begin position="185"/>
        <end position="251"/>
    </location>
</feature>
<evidence type="ECO:0000256" key="1">
    <source>
        <dbReference type="SAM" id="MobiDB-lite"/>
    </source>
</evidence>
<accession>A0A927CTJ8</accession>
<organism evidence="2 3">
    <name type="scientific">Peribacillus faecalis</name>
    <dbReference type="NCBI Taxonomy" id="2772559"/>
    <lineage>
        <taxon>Bacteria</taxon>
        <taxon>Bacillati</taxon>
        <taxon>Bacillota</taxon>
        <taxon>Bacilli</taxon>
        <taxon>Bacillales</taxon>
        <taxon>Bacillaceae</taxon>
        <taxon>Peribacillus</taxon>
    </lineage>
</organism>
<evidence type="ECO:0008006" key="4">
    <source>
        <dbReference type="Google" id="ProtNLM"/>
    </source>
</evidence>
<comment type="caution">
    <text evidence="2">The sequence shown here is derived from an EMBL/GenBank/DDBJ whole genome shotgun (WGS) entry which is preliminary data.</text>
</comment>
<feature type="compositionally biased region" description="Basic and acidic residues" evidence="1">
    <location>
        <begin position="185"/>
        <end position="198"/>
    </location>
</feature>
<feature type="compositionally biased region" description="Polar residues" evidence="1">
    <location>
        <begin position="103"/>
        <end position="115"/>
    </location>
</feature>
<evidence type="ECO:0000313" key="2">
    <source>
        <dbReference type="EMBL" id="MBD3107597.1"/>
    </source>
</evidence>
<sequence length="251" mass="28227">MNRMYNQMPRNQFMPNQYPVQQPMTYNMNYYPNNTQQMPPPYPLQQQYQPGGNYRQYPNRPPSQSYMMPPRQGFNEPPEQEKKGFLSKLFRNSNKQPPPPAPTAQSLFSLPSDNTRGAASAATAAAESGGILQSIVNPANLTNMLNNTQKVLQAAESFGPLVQQYGPMVKNIPSVWKVIQGLGSKEDEQQKSENREHTAVASPLKSEQAPIPEQKPITQHQPHIKPPSPIQGQNRSSRRYAPGESIPRLFV</sequence>
<evidence type="ECO:0000313" key="3">
    <source>
        <dbReference type="Proteomes" id="UP000602076"/>
    </source>
</evidence>
<dbReference type="Proteomes" id="UP000602076">
    <property type="component" value="Unassembled WGS sequence"/>
</dbReference>
<reference evidence="2" key="1">
    <citation type="submission" date="2020-09" db="EMBL/GenBank/DDBJ databases">
        <title>Bacillus faecalis sp. nov., a moderately halophilic bacterium isolated from cow faeces.</title>
        <authorList>
            <person name="Jiang L."/>
            <person name="Lee J."/>
        </authorList>
    </citation>
    <scope>NUCLEOTIDE SEQUENCE</scope>
    <source>
        <strain evidence="2">AGMB 02131</strain>
    </source>
</reference>
<dbReference type="RefSeq" id="WP_190997144.1">
    <property type="nucleotide sequence ID" value="NZ_JACXSI010000008.1"/>
</dbReference>
<feature type="region of interest" description="Disordered" evidence="1">
    <location>
        <begin position="45"/>
        <end position="115"/>
    </location>
</feature>
<keyword evidence="3" id="KW-1185">Reference proteome</keyword>